<protein>
    <submittedName>
        <fullName evidence="1">Uncharacterized protein</fullName>
    </submittedName>
</protein>
<evidence type="ECO:0000313" key="2">
    <source>
        <dbReference type="Proteomes" id="UP000250918"/>
    </source>
</evidence>
<accession>A0A855X9T0</accession>
<evidence type="ECO:0000313" key="1">
    <source>
        <dbReference type="EMBL" id="PWB74045.1"/>
    </source>
</evidence>
<organism evidence="1 2">
    <name type="scientific">candidate division GN15 bacterium</name>
    <dbReference type="NCBI Taxonomy" id="2072418"/>
    <lineage>
        <taxon>Bacteria</taxon>
        <taxon>candidate division GN15</taxon>
    </lineage>
</organism>
<sequence>QSERDIDSDRIRAALAEFLPKFKIPDRVFPWPEGALSAGLKPDRSSFRVLAERLCSHLH</sequence>
<dbReference type="Proteomes" id="UP000250918">
    <property type="component" value="Unassembled WGS sequence"/>
</dbReference>
<feature type="non-terminal residue" evidence="1">
    <location>
        <position position="1"/>
    </location>
</feature>
<gene>
    <name evidence="1" type="ORF">C3F09_04560</name>
</gene>
<proteinExistence type="predicted"/>
<dbReference type="AlphaFoldDB" id="A0A855X9T0"/>
<dbReference type="EMBL" id="PQAP01000042">
    <property type="protein sequence ID" value="PWB74045.1"/>
    <property type="molecule type" value="Genomic_DNA"/>
</dbReference>
<dbReference type="SUPFAM" id="SSF56801">
    <property type="entry name" value="Acetyl-CoA synthetase-like"/>
    <property type="match status" value="1"/>
</dbReference>
<comment type="caution">
    <text evidence="1">The sequence shown here is derived from an EMBL/GenBank/DDBJ whole genome shotgun (WGS) entry which is preliminary data.</text>
</comment>
<reference evidence="1 2" key="1">
    <citation type="journal article" date="2018" name="ISME J.">
        <title>A methanotrophic archaeon couples anaerobic oxidation of methane to Fe(III) reduction.</title>
        <authorList>
            <person name="Cai C."/>
            <person name="Leu A.O."/>
            <person name="Xie G.J."/>
            <person name="Guo J."/>
            <person name="Feng Y."/>
            <person name="Zhao J.X."/>
            <person name="Tyson G.W."/>
            <person name="Yuan Z."/>
            <person name="Hu S."/>
        </authorList>
    </citation>
    <scope>NUCLEOTIDE SEQUENCE [LARGE SCALE GENOMIC DNA]</scope>
    <source>
        <strain evidence="1">FeB_12</strain>
    </source>
</reference>
<name>A0A855X9T0_9BACT</name>